<dbReference type="EMBL" id="JNBS01002459">
    <property type="protein sequence ID" value="OQR91080.1"/>
    <property type="molecule type" value="Genomic_DNA"/>
</dbReference>
<evidence type="ECO:0000256" key="5">
    <source>
        <dbReference type="ARBA" id="ARBA00022692"/>
    </source>
</evidence>
<dbReference type="Gene3D" id="3.90.550.10">
    <property type="entry name" value="Spore Coat Polysaccharide Biosynthesis Protein SpsA, Chain A"/>
    <property type="match status" value="1"/>
</dbReference>
<evidence type="ECO:0000256" key="8">
    <source>
        <dbReference type="ARBA" id="ARBA00023136"/>
    </source>
</evidence>
<name>A0A1V9YZX4_9STRA</name>
<evidence type="ECO:0000256" key="9">
    <source>
        <dbReference type="ARBA" id="ARBA00023180"/>
    </source>
</evidence>
<evidence type="ECO:0000256" key="7">
    <source>
        <dbReference type="ARBA" id="ARBA00022989"/>
    </source>
</evidence>
<comment type="subcellular location">
    <subcellularLocation>
        <location evidence="1">Membrane</location>
        <topology evidence="1">Single-pass type II membrane protein</topology>
    </subcellularLocation>
</comment>
<evidence type="ECO:0000313" key="11">
    <source>
        <dbReference type="Proteomes" id="UP000243217"/>
    </source>
</evidence>
<reference evidence="10 11" key="1">
    <citation type="journal article" date="2014" name="Genome Biol. Evol.">
        <title>The secreted proteins of Achlya hypogyna and Thraustotheca clavata identify the ancestral oomycete secretome and reveal gene acquisitions by horizontal gene transfer.</title>
        <authorList>
            <person name="Misner I."/>
            <person name="Blouin N."/>
            <person name="Leonard G."/>
            <person name="Richards T.A."/>
            <person name="Lane C.E."/>
        </authorList>
    </citation>
    <scope>NUCLEOTIDE SEQUENCE [LARGE SCALE GENOMIC DNA]</scope>
    <source>
        <strain evidence="10 11">ATCC 34112</strain>
    </source>
</reference>
<organism evidence="10 11">
    <name type="scientific">Thraustotheca clavata</name>
    <dbReference type="NCBI Taxonomy" id="74557"/>
    <lineage>
        <taxon>Eukaryota</taxon>
        <taxon>Sar</taxon>
        <taxon>Stramenopiles</taxon>
        <taxon>Oomycota</taxon>
        <taxon>Saprolegniomycetes</taxon>
        <taxon>Saprolegniales</taxon>
        <taxon>Achlyaceae</taxon>
        <taxon>Thraustotheca</taxon>
    </lineage>
</organism>
<accession>A0A1V9YZX4</accession>
<keyword evidence="11" id="KW-1185">Reference proteome</keyword>
<dbReference type="GO" id="GO:0005794">
    <property type="term" value="C:Golgi apparatus"/>
    <property type="evidence" value="ECO:0007669"/>
    <property type="project" value="TreeGrafter"/>
</dbReference>
<dbReference type="Proteomes" id="UP000243217">
    <property type="component" value="Unassembled WGS sequence"/>
</dbReference>
<evidence type="ECO:0000256" key="1">
    <source>
        <dbReference type="ARBA" id="ARBA00004606"/>
    </source>
</evidence>
<evidence type="ECO:0000256" key="4">
    <source>
        <dbReference type="ARBA" id="ARBA00022679"/>
    </source>
</evidence>
<proteinExistence type="inferred from homology"/>
<keyword evidence="3" id="KW-0328">Glycosyltransferase</keyword>
<dbReference type="PANTHER" id="PTHR31392:SF1">
    <property type="entry name" value="ALPHA-1,3-MANNOSYLTRANSFERASE MNN1-RELATED"/>
    <property type="match status" value="1"/>
</dbReference>
<dbReference type="STRING" id="74557.A0A1V9YZX4"/>
<keyword evidence="5" id="KW-0812">Transmembrane</keyword>
<dbReference type="InterPro" id="IPR029044">
    <property type="entry name" value="Nucleotide-diphossugar_trans"/>
</dbReference>
<dbReference type="Pfam" id="PF11051">
    <property type="entry name" value="Mannosyl_trans3"/>
    <property type="match status" value="1"/>
</dbReference>
<dbReference type="PANTHER" id="PTHR31392">
    <property type="entry name" value="ALPHA-1,3-MANNOSYLTRANSFERASE MNN1-RELATED"/>
    <property type="match status" value="1"/>
</dbReference>
<dbReference type="SUPFAM" id="SSF53448">
    <property type="entry name" value="Nucleotide-diphospho-sugar transferases"/>
    <property type="match status" value="1"/>
</dbReference>
<sequence length="502" mass="57991">MHVGFLVVGSMLFVGQFVLLFKLHFQAPTMLSNSVQYAHIERLALKNQVEIKQNIQLENGENETLSENLDNEISTSLVVDLNNTVVVEEKIIVRTEPLVKEITRLTSISFDQVVLRSINYRFQSSSTKGIIMCMSNNMVPIGASLIEELRELGNYEPIQVYHCQEDELSERAKTQLRNSANGSEIEIIDVCSILMNNGIMSPWNVIQYKNFWLKPIALLFSSFDEVILMDIDNIFFENPSHLRLTSRYRKTGTLFFHDRVLDFNQFLNTEMENGETFIKEFFDRFPYNQFGLNHHEPSEYLSTSQVWNKNTAHEQDSSLVLLHKRRAGPVVLKLLWHLVTQTRFLDTIAYSWGDKEAFWLSYELGGVEYSFSPWDCSVVSRPDDQTLHPNTLCGSLAQYYPEDDATNSSLFYVNGRDVISPRETKDVFQYQINYNDRECNLLSKMPQFVTPRHERNPTVFDRQGLDQTCLIDMGANRVDQNIINVIKVRIKRSVAIAKAVFN</sequence>
<keyword evidence="8" id="KW-0472">Membrane</keyword>
<dbReference type="GO" id="GO:0006493">
    <property type="term" value="P:protein O-linked glycosylation"/>
    <property type="evidence" value="ECO:0007669"/>
    <property type="project" value="TreeGrafter"/>
</dbReference>
<keyword evidence="7" id="KW-1133">Transmembrane helix</keyword>
<dbReference type="GO" id="GO:0016020">
    <property type="term" value="C:membrane"/>
    <property type="evidence" value="ECO:0007669"/>
    <property type="project" value="UniProtKB-SubCell"/>
</dbReference>
<comment type="similarity">
    <text evidence="2">Belongs to the MNN1/MNT family.</text>
</comment>
<evidence type="ECO:0000256" key="2">
    <source>
        <dbReference type="ARBA" id="ARBA00009105"/>
    </source>
</evidence>
<evidence type="ECO:0000313" key="10">
    <source>
        <dbReference type="EMBL" id="OQR91080.1"/>
    </source>
</evidence>
<comment type="caution">
    <text evidence="10">The sequence shown here is derived from an EMBL/GenBank/DDBJ whole genome shotgun (WGS) entry which is preliminary data.</text>
</comment>
<evidence type="ECO:0000256" key="6">
    <source>
        <dbReference type="ARBA" id="ARBA00022968"/>
    </source>
</evidence>
<protein>
    <submittedName>
        <fullName evidence="10">Uncharacterized protein</fullName>
    </submittedName>
</protein>
<keyword evidence="6" id="KW-0735">Signal-anchor</keyword>
<keyword evidence="9" id="KW-0325">Glycoprotein</keyword>
<evidence type="ECO:0000256" key="3">
    <source>
        <dbReference type="ARBA" id="ARBA00022676"/>
    </source>
</evidence>
<dbReference type="InterPro" id="IPR022751">
    <property type="entry name" value="Alpha_mannosyltransferase"/>
</dbReference>
<dbReference type="GO" id="GO:0000033">
    <property type="term" value="F:alpha-1,3-mannosyltransferase activity"/>
    <property type="evidence" value="ECO:0007669"/>
    <property type="project" value="TreeGrafter"/>
</dbReference>
<gene>
    <name evidence="10" type="ORF">THRCLA_09112</name>
</gene>
<dbReference type="OrthoDB" id="430354at2759"/>
<keyword evidence="4" id="KW-0808">Transferase</keyword>
<dbReference type="AlphaFoldDB" id="A0A1V9YZX4"/>